<feature type="domain" description="ABC transmembrane type-1" evidence="8">
    <location>
        <begin position="245"/>
        <end position="436"/>
    </location>
</feature>
<dbReference type="PROSITE" id="PS50928">
    <property type="entry name" value="ABC_TM1"/>
    <property type="match status" value="1"/>
</dbReference>
<evidence type="ECO:0000256" key="7">
    <source>
        <dbReference type="RuleBase" id="RU363032"/>
    </source>
</evidence>
<evidence type="ECO:0000256" key="3">
    <source>
        <dbReference type="ARBA" id="ARBA00022475"/>
    </source>
</evidence>
<dbReference type="CDD" id="cd06261">
    <property type="entry name" value="TM_PBP2"/>
    <property type="match status" value="1"/>
</dbReference>
<comment type="similarity">
    <text evidence="7">Belongs to the binding-protein-dependent transport system permease family.</text>
</comment>
<dbReference type="EMBL" id="BAABXL010000001">
    <property type="protein sequence ID" value="GAA6270547.1"/>
    <property type="molecule type" value="Genomic_DNA"/>
</dbReference>
<evidence type="ECO:0000256" key="4">
    <source>
        <dbReference type="ARBA" id="ARBA00022692"/>
    </source>
</evidence>
<organism evidence="9 10">
    <name type="scientific">Enterocloster alcoholdehydrogenati</name>
    <dbReference type="NCBI Taxonomy" id="2547410"/>
    <lineage>
        <taxon>Bacteria</taxon>
        <taxon>Bacillati</taxon>
        <taxon>Bacillota</taxon>
        <taxon>Clostridia</taxon>
        <taxon>Lachnospirales</taxon>
        <taxon>Lachnospiraceae</taxon>
        <taxon>Enterocloster</taxon>
    </lineage>
</organism>
<evidence type="ECO:0000256" key="5">
    <source>
        <dbReference type="ARBA" id="ARBA00022989"/>
    </source>
</evidence>
<accession>A0ABQ0B2P6</accession>
<evidence type="ECO:0000313" key="10">
    <source>
        <dbReference type="Proteomes" id="UP001600894"/>
    </source>
</evidence>
<dbReference type="SUPFAM" id="SSF161098">
    <property type="entry name" value="MetI-like"/>
    <property type="match status" value="1"/>
</dbReference>
<keyword evidence="4 7" id="KW-0812">Transmembrane</keyword>
<name>A0ABQ0B2P6_9FIRM</name>
<keyword evidence="6 7" id="KW-0472">Membrane</keyword>
<keyword evidence="5 7" id="KW-1133">Transmembrane helix</keyword>
<evidence type="ECO:0000259" key="8">
    <source>
        <dbReference type="PROSITE" id="PS50928"/>
    </source>
</evidence>
<proteinExistence type="inferred from homology"/>
<evidence type="ECO:0000256" key="1">
    <source>
        <dbReference type="ARBA" id="ARBA00004651"/>
    </source>
</evidence>
<dbReference type="Proteomes" id="UP001600894">
    <property type="component" value="Unassembled WGS sequence"/>
</dbReference>
<reference evidence="9 10" key="1">
    <citation type="submission" date="2024-04" db="EMBL/GenBank/DDBJ databases">
        <title>Defined microbial consortia suppress multidrug-resistant proinflammatory Enterobacteriaceae via ecological control.</title>
        <authorList>
            <person name="Furuichi M."/>
            <person name="Kawaguchi T."/>
            <person name="Pust M."/>
            <person name="Yasuma K."/>
            <person name="Plichta D."/>
            <person name="Hasegawa N."/>
            <person name="Ohya T."/>
            <person name="Bhattarai S."/>
            <person name="Sasajima S."/>
            <person name="Aoto Y."/>
            <person name="Tuganbaev T."/>
            <person name="Yaginuma M."/>
            <person name="Ueda M."/>
            <person name="Okahashi N."/>
            <person name="Amafuji K."/>
            <person name="Kiridooshi Y."/>
            <person name="Sugita K."/>
            <person name="Strazar M."/>
            <person name="Skelly A."/>
            <person name="Suda W."/>
            <person name="Hattori M."/>
            <person name="Nakamoto N."/>
            <person name="Caballero S."/>
            <person name="Norman J."/>
            <person name="Olle B."/>
            <person name="Tanoue T."/>
            <person name="Arita M."/>
            <person name="Bucci V."/>
            <person name="Atarashi K."/>
            <person name="Xavier R."/>
            <person name="Honda K."/>
        </authorList>
    </citation>
    <scope>NUCLEOTIDE SEQUENCE [LARGE SCALE GENOMIC DNA]</scope>
    <source>
        <strain evidence="10">f13</strain>
    </source>
</reference>
<comment type="caution">
    <text evidence="9">The sequence shown here is derived from an EMBL/GenBank/DDBJ whole genome shotgun (WGS) entry which is preliminary data.</text>
</comment>
<keyword evidence="2 7" id="KW-0813">Transport</keyword>
<dbReference type="Pfam" id="PF00528">
    <property type="entry name" value="BPD_transp_1"/>
    <property type="match status" value="1"/>
</dbReference>
<keyword evidence="10" id="KW-1185">Reference proteome</keyword>
<dbReference type="PANTHER" id="PTHR43744">
    <property type="entry name" value="ABC TRANSPORTER PERMEASE PROTEIN MG189-RELATED-RELATED"/>
    <property type="match status" value="1"/>
</dbReference>
<feature type="transmembrane region" description="Helical" evidence="7">
    <location>
        <begin position="311"/>
        <end position="331"/>
    </location>
</feature>
<keyword evidence="3" id="KW-1003">Cell membrane</keyword>
<feature type="transmembrane region" description="Helical" evidence="7">
    <location>
        <begin position="369"/>
        <end position="390"/>
    </location>
</feature>
<dbReference type="InterPro" id="IPR035906">
    <property type="entry name" value="MetI-like_sf"/>
</dbReference>
<dbReference type="InterPro" id="IPR000515">
    <property type="entry name" value="MetI-like"/>
</dbReference>
<dbReference type="PANTHER" id="PTHR43744:SF12">
    <property type="entry name" value="ABC TRANSPORTER PERMEASE PROTEIN MG189-RELATED"/>
    <property type="match status" value="1"/>
</dbReference>
<feature type="transmembrane region" description="Helical" evidence="7">
    <location>
        <begin position="417"/>
        <end position="436"/>
    </location>
</feature>
<evidence type="ECO:0000256" key="2">
    <source>
        <dbReference type="ARBA" id="ARBA00022448"/>
    </source>
</evidence>
<protein>
    <recommendedName>
        <fullName evidence="8">ABC transmembrane type-1 domain-containing protein</fullName>
    </recommendedName>
</protein>
<comment type="subcellular location">
    <subcellularLocation>
        <location evidence="1 7">Cell membrane</location>
        <topology evidence="1 7">Multi-pass membrane protein</topology>
    </subcellularLocation>
</comment>
<feature type="transmembrane region" description="Helical" evidence="7">
    <location>
        <begin position="282"/>
        <end position="305"/>
    </location>
</feature>
<feature type="transmembrane region" description="Helical" evidence="7">
    <location>
        <begin position="241"/>
        <end position="270"/>
    </location>
</feature>
<gene>
    <name evidence="9" type="ORF">F130042H8_36070</name>
</gene>
<evidence type="ECO:0000256" key="6">
    <source>
        <dbReference type="ARBA" id="ARBA00023136"/>
    </source>
</evidence>
<feature type="transmembrane region" description="Helical" evidence="7">
    <location>
        <begin position="21"/>
        <end position="42"/>
    </location>
</feature>
<evidence type="ECO:0000313" key="9">
    <source>
        <dbReference type="EMBL" id="GAA6270547.1"/>
    </source>
</evidence>
<dbReference type="Gene3D" id="1.10.3720.10">
    <property type="entry name" value="MetI-like"/>
    <property type="match status" value="1"/>
</dbReference>
<dbReference type="RefSeq" id="WP_176255260.1">
    <property type="nucleotide sequence ID" value="NZ_BAABXL010000001.1"/>
</dbReference>
<sequence length="451" mass="50659">MQQTGKKNKNRWRRSESFLKIVAAVISLLFAALMLYPLIFAISSSMKDNAKIYEVPPKLLPDAANSVSLVLDYTGMEFDSEEQMKDAMMKDNVLAMFGVNYKLSDQSIMEIQVYGMKDGKTVFHSRAHQMKLQMERDYGVYKSTAIKKEVLLHGDRYLRANESIGYEFDASGGLKLPEQGLSDHFLEPVSSLLSEKYSTSGTLVSVGDQVKNLLNLESFKYYLEMPGYIYPNNERIAHMGFMTFVINSVIVIGFAMAAQVILCSICAFVISRQLSERAAKLVLLFFLGGMMIPFASIMLPQLIMYREMGAYNNYAALLLPFLYPYGFYVYLYKGFFDQIPGSYFEAASLDGAGSLYLYSKICMPLSKPIISLIALQTFIGNWNDFFWAWLVTEDQSLWTLNVALYNISNNAGTKQNALMGLSVVTVLPVIILSILFSKQLKQSIVASGVKG</sequence>